<dbReference type="RefSeq" id="WP_162199813.1">
    <property type="nucleotide sequence ID" value="NZ_CBXV010000005.1"/>
</dbReference>
<dbReference type="PANTHER" id="PTHR44858">
    <property type="entry name" value="TETRATRICOPEPTIDE REPEAT PROTEIN 6"/>
    <property type="match status" value="1"/>
</dbReference>
<dbReference type="InterPro" id="IPR019734">
    <property type="entry name" value="TPR_rpt"/>
</dbReference>
<feature type="coiled-coil region" evidence="4">
    <location>
        <begin position="424"/>
        <end position="451"/>
    </location>
</feature>
<feature type="repeat" description="TPR" evidence="3">
    <location>
        <begin position="176"/>
        <end position="209"/>
    </location>
</feature>
<evidence type="ECO:0000256" key="2">
    <source>
        <dbReference type="ARBA" id="ARBA00022803"/>
    </source>
</evidence>
<dbReference type="InterPro" id="IPR050498">
    <property type="entry name" value="Ycf3"/>
</dbReference>
<dbReference type="STRING" id="454194.PYK22_01458"/>
<evidence type="ECO:0000256" key="1">
    <source>
        <dbReference type="ARBA" id="ARBA00022737"/>
    </source>
</evidence>
<evidence type="ECO:0000313" key="7">
    <source>
        <dbReference type="Proteomes" id="UP000031518"/>
    </source>
</evidence>
<dbReference type="Pfam" id="PF14559">
    <property type="entry name" value="TPR_19"/>
    <property type="match status" value="4"/>
</dbReference>
<organism evidence="6 7">
    <name type="scientific">Pyrinomonas methylaliphatogenes</name>
    <dbReference type="NCBI Taxonomy" id="454194"/>
    <lineage>
        <taxon>Bacteria</taxon>
        <taxon>Pseudomonadati</taxon>
        <taxon>Acidobacteriota</taxon>
        <taxon>Blastocatellia</taxon>
        <taxon>Blastocatellales</taxon>
        <taxon>Pyrinomonadaceae</taxon>
        <taxon>Pyrinomonas</taxon>
    </lineage>
</organism>
<name>A0A0B6WXK2_9BACT</name>
<dbReference type="SUPFAM" id="SSF48452">
    <property type="entry name" value="TPR-like"/>
    <property type="match status" value="2"/>
</dbReference>
<sequence length="473" mass="52763" precursor="true">MRRARALTPRCRRGAMILAVTLFAFALCFAQDPSEEADPIKLFELGQNAHAARDYARALQLYDQALALRPEFPEAEFQKAMALLALKRTDEALSAFARVVDLRPQWAFAYASFGAALSTLAGREKEAETALRRALELEPQNGAALMALARLRYRLGAVAEARQLAQRATALPEAKASDWRERALIERASGDLQAALASLNRALAIAPDDPAIRLDRAQLLLALGEPNRAREDLRIAEAHLQDDAALLTIARLWSRVGERERARNALAKLSEAAQQDPEAIILRADLATGELDASTRAALERALARDPQNAALLAHLGEAYRRIDPERALEYFRRAVQLAPQNSDYAAGYGAALVQARRFAEAATVLQRVLALDPNNYAAHANLATAFDELRLYERALAEYEWIRRARPDLAIADYFIGRTLDLLGRYEEALAAYERFLARADREKNSLEIERVNLRLPRLREQIKRSDGKRRG</sequence>
<dbReference type="PROSITE" id="PS50005">
    <property type="entry name" value="TPR"/>
    <property type="match status" value="5"/>
</dbReference>
<keyword evidence="4" id="KW-0175">Coiled coil</keyword>
<dbReference type="InterPro" id="IPR011990">
    <property type="entry name" value="TPR-like_helical_dom_sf"/>
</dbReference>
<keyword evidence="2 3" id="KW-0802">TPR repeat</keyword>
<accession>A0A0B6WXK2</accession>
<dbReference type="EMBL" id="CBXV010000005">
    <property type="protein sequence ID" value="CDM65457.1"/>
    <property type="molecule type" value="Genomic_DNA"/>
</dbReference>
<dbReference type="PANTHER" id="PTHR44858:SF1">
    <property type="entry name" value="UDP-N-ACETYLGLUCOSAMINE--PEPTIDE N-ACETYLGLUCOSAMINYLTRANSFERASE SPINDLY-RELATED"/>
    <property type="match status" value="1"/>
</dbReference>
<feature type="repeat" description="TPR" evidence="3">
    <location>
        <begin position="39"/>
        <end position="72"/>
    </location>
</feature>
<feature type="repeat" description="TPR" evidence="3">
    <location>
        <begin position="310"/>
        <end position="342"/>
    </location>
</feature>
<dbReference type="SMART" id="SM00028">
    <property type="entry name" value="TPR"/>
    <property type="match status" value="10"/>
</dbReference>
<dbReference type="Proteomes" id="UP000031518">
    <property type="component" value="Unassembled WGS sequence"/>
</dbReference>
<feature type="repeat" description="TPR" evidence="3">
    <location>
        <begin position="343"/>
        <end position="376"/>
    </location>
</feature>
<reference evidence="6 7" key="2">
    <citation type="submission" date="2015-01" db="EMBL/GenBank/DDBJ databases">
        <title>Complete genome sequence of Pyrinomonas methylaliphatogenes type strain K22T.</title>
        <authorList>
            <person name="Lee K.C.Y."/>
            <person name="Power J.F."/>
            <person name="Dunfield P.F."/>
            <person name="Morgan X.C."/>
            <person name="Huttenhower C."/>
            <person name="Stott M.B."/>
        </authorList>
    </citation>
    <scope>NUCLEOTIDE SEQUENCE [LARGE SCALE GENOMIC DNA]</scope>
    <source>
        <strain evidence="6 7">K22</strain>
    </source>
</reference>
<keyword evidence="5" id="KW-0732">Signal</keyword>
<proteinExistence type="predicted"/>
<evidence type="ECO:0000256" key="4">
    <source>
        <dbReference type="SAM" id="Coils"/>
    </source>
</evidence>
<feature type="signal peptide" evidence="5">
    <location>
        <begin position="1"/>
        <end position="30"/>
    </location>
</feature>
<dbReference type="Pfam" id="PF13176">
    <property type="entry name" value="TPR_7"/>
    <property type="match status" value="1"/>
</dbReference>
<keyword evidence="1" id="KW-0677">Repeat</keyword>
<evidence type="ECO:0000313" key="6">
    <source>
        <dbReference type="EMBL" id="CDM65457.1"/>
    </source>
</evidence>
<evidence type="ECO:0000256" key="5">
    <source>
        <dbReference type="SAM" id="SignalP"/>
    </source>
</evidence>
<evidence type="ECO:0000256" key="3">
    <source>
        <dbReference type="PROSITE-ProRule" id="PRU00339"/>
    </source>
</evidence>
<feature type="repeat" description="TPR" evidence="3">
    <location>
        <begin position="73"/>
        <end position="106"/>
    </location>
</feature>
<feature type="chain" id="PRO_5002110899" evidence="5">
    <location>
        <begin position="31"/>
        <end position="473"/>
    </location>
</feature>
<dbReference type="Gene3D" id="1.25.40.10">
    <property type="entry name" value="Tetratricopeptide repeat domain"/>
    <property type="match status" value="4"/>
</dbReference>
<reference evidence="6 7" key="1">
    <citation type="submission" date="2013-12" db="EMBL/GenBank/DDBJ databases">
        <authorList>
            <person name="Stott M."/>
        </authorList>
    </citation>
    <scope>NUCLEOTIDE SEQUENCE [LARGE SCALE GENOMIC DNA]</scope>
    <source>
        <strain evidence="6 7">K22</strain>
    </source>
</reference>
<keyword evidence="7" id="KW-1185">Reference proteome</keyword>
<gene>
    <name evidence="6" type="ORF">PYK22_01458</name>
</gene>
<protein>
    <submittedName>
        <fullName evidence="6">Tetratricopeptide repeat/TPR repeat</fullName>
    </submittedName>
</protein>
<dbReference type="AlphaFoldDB" id="A0A0B6WXK2"/>